<keyword evidence="5" id="KW-1185">Reference proteome</keyword>
<evidence type="ECO:0000256" key="3">
    <source>
        <dbReference type="ARBA" id="ARBA00022837"/>
    </source>
</evidence>
<feature type="signal peptide" evidence="4">
    <location>
        <begin position="1"/>
        <end position="31"/>
    </location>
</feature>
<dbReference type="RefSeq" id="XP_013791616.1">
    <property type="nucleotide sequence ID" value="XM_013936162.2"/>
</dbReference>
<keyword evidence="3" id="KW-0106">Calcium</keyword>
<dbReference type="PANTHER" id="PTHR23104">
    <property type="entry name" value="MULTIPLE COAGULATION FACTOR DEFICIENCY PROTEIN 2 NEURAL STEM CELL DERIVED NEURONAL SURVIVAL PROTEIN"/>
    <property type="match status" value="1"/>
</dbReference>
<evidence type="ECO:0000256" key="2">
    <source>
        <dbReference type="ARBA" id="ARBA00022737"/>
    </source>
</evidence>
<dbReference type="SUPFAM" id="SSF47473">
    <property type="entry name" value="EF-hand"/>
    <property type="match status" value="1"/>
</dbReference>
<dbReference type="Proteomes" id="UP000694941">
    <property type="component" value="Unplaced"/>
</dbReference>
<proteinExistence type="predicted"/>
<keyword evidence="2" id="KW-0677">Repeat</keyword>
<evidence type="ECO:0000256" key="4">
    <source>
        <dbReference type="SAM" id="SignalP"/>
    </source>
</evidence>
<dbReference type="GeneID" id="106475480"/>
<dbReference type="InterPro" id="IPR052110">
    <property type="entry name" value="MCFD2-like"/>
</dbReference>
<keyword evidence="1 4" id="KW-0732">Signal</keyword>
<evidence type="ECO:0000313" key="5">
    <source>
        <dbReference type="Proteomes" id="UP000694941"/>
    </source>
</evidence>
<reference evidence="6" key="1">
    <citation type="submission" date="2025-08" db="UniProtKB">
        <authorList>
            <consortium name="RefSeq"/>
        </authorList>
    </citation>
    <scope>IDENTIFICATION</scope>
    <source>
        <tissue evidence="6">Muscle</tissue>
    </source>
</reference>
<dbReference type="InterPro" id="IPR011992">
    <property type="entry name" value="EF-hand-dom_pair"/>
</dbReference>
<feature type="chain" id="PRO_5047121664" evidence="4">
    <location>
        <begin position="32"/>
        <end position="167"/>
    </location>
</feature>
<sequence length="167" mass="19474">MSEIYPTKRVSYSSLFLIVFALFVYPESGNGSIQENKSTPSVTAEEIRRKWDAVEIVRDLDHIKEDMNNIMELQETGAISPNDFLFYFFRMHDFDDNKMLDGIELIAAVRHSFDHSNQPEAGMPLDELVQIVDSFFKYDDDKNGFLTYPEMRKNLGDTIQTDEEQRR</sequence>
<protein>
    <submittedName>
        <fullName evidence="6">Multiple coagulation factor deficiency protein 2 homolog</fullName>
    </submittedName>
</protein>
<dbReference type="Gene3D" id="1.10.238.10">
    <property type="entry name" value="EF-hand"/>
    <property type="match status" value="1"/>
</dbReference>
<evidence type="ECO:0000256" key="1">
    <source>
        <dbReference type="ARBA" id="ARBA00022729"/>
    </source>
</evidence>
<dbReference type="PANTHER" id="PTHR23104:SF17">
    <property type="entry name" value="EF-HAND DOMAIN-CONTAINING PROTEIN"/>
    <property type="match status" value="1"/>
</dbReference>
<dbReference type="PROSITE" id="PS00018">
    <property type="entry name" value="EF_HAND_1"/>
    <property type="match status" value="2"/>
</dbReference>
<dbReference type="InterPro" id="IPR018247">
    <property type="entry name" value="EF_Hand_1_Ca_BS"/>
</dbReference>
<accession>A0ABM1BZI6</accession>
<evidence type="ECO:0000313" key="6">
    <source>
        <dbReference type="RefSeq" id="XP_013791616.1"/>
    </source>
</evidence>
<name>A0ABM1BZI6_LIMPO</name>
<organism evidence="5 6">
    <name type="scientific">Limulus polyphemus</name>
    <name type="common">Atlantic horseshoe crab</name>
    <dbReference type="NCBI Taxonomy" id="6850"/>
    <lineage>
        <taxon>Eukaryota</taxon>
        <taxon>Metazoa</taxon>
        <taxon>Ecdysozoa</taxon>
        <taxon>Arthropoda</taxon>
        <taxon>Chelicerata</taxon>
        <taxon>Merostomata</taxon>
        <taxon>Xiphosura</taxon>
        <taxon>Limulidae</taxon>
        <taxon>Limulus</taxon>
    </lineage>
</organism>
<gene>
    <name evidence="6" type="primary">LOC106475480</name>
</gene>